<name>A0AAD8JQU6_TARER</name>
<gene>
    <name evidence="1" type="ORF">QVD17_39596</name>
</gene>
<evidence type="ECO:0000313" key="2">
    <source>
        <dbReference type="Proteomes" id="UP001229421"/>
    </source>
</evidence>
<dbReference type="EMBL" id="JAUHHV010000011">
    <property type="protein sequence ID" value="KAK1407968.1"/>
    <property type="molecule type" value="Genomic_DNA"/>
</dbReference>
<accession>A0AAD8JQU6</accession>
<evidence type="ECO:0000313" key="1">
    <source>
        <dbReference type="EMBL" id="KAK1407968.1"/>
    </source>
</evidence>
<protein>
    <submittedName>
        <fullName evidence="1">Uncharacterized protein</fullName>
    </submittedName>
</protein>
<dbReference type="AlphaFoldDB" id="A0AAD8JQU6"/>
<organism evidence="1 2">
    <name type="scientific">Tagetes erecta</name>
    <name type="common">African marigold</name>
    <dbReference type="NCBI Taxonomy" id="13708"/>
    <lineage>
        <taxon>Eukaryota</taxon>
        <taxon>Viridiplantae</taxon>
        <taxon>Streptophyta</taxon>
        <taxon>Embryophyta</taxon>
        <taxon>Tracheophyta</taxon>
        <taxon>Spermatophyta</taxon>
        <taxon>Magnoliopsida</taxon>
        <taxon>eudicotyledons</taxon>
        <taxon>Gunneridae</taxon>
        <taxon>Pentapetalae</taxon>
        <taxon>asterids</taxon>
        <taxon>campanulids</taxon>
        <taxon>Asterales</taxon>
        <taxon>Asteraceae</taxon>
        <taxon>Asteroideae</taxon>
        <taxon>Heliantheae alliance</taxon>
        <taxon>Tageteae</taxon>
        <taxon>Tagetes</taxon>
    </lineage>
</organism>
<sequence>MLNELRRRRCMGNSYCSSGAWNFSIATLAKLKMSAVYRPHLQTSAEEEVDQTSAVCKKKTVCFLMSAVC</sequence>
<reference evidence="1" key="1">
    <citation type="journal article" date="2023" name="bioRxiv">
        <title>Improved chromosome-level genome assembly for marigold (Tagetes erecta).</title>
        <authorList>
            <person name="Jiang F."/>
            <person name="Yuan L."/>
            <person name="Wang S."/>
            <person name="Wang H."/>
            <person name="Xu D."/>
            <person name="Wang A."/>
            <person name="Fan W."/>
        </authorList>
    </citation>
    <scope>NUCLEOTIDE SEQUENCE</scope>
    <source>
        <strain evidence="1">WSJ</strain>
        <tissue evidence="1">Leaf</tissue>
    </source>
</reference>
<dbReference type="Proteomes" id="UP001229421">
    <property type="component" value="Unassembled WGS sequence"/>
</dbReference>
<proteinExistence type="predicted"/>
<comment type="caution">
    <text evidence="1">The sequence shown here is derived from an EMBL/GenBank/DDBJ whole genome shotgun (WGS) entry which is preliminary data.</text>
</comment>
<keyword evidence="2" id="KW-1185">Reference proteome</keyword>